<dbReference type="Proteomes" id="UP000447355">
    <property type="component" value="Unassembled WGS sequence"/>
</dbReference>
<dbReference type="RefSeq" id="WP_161084412.1">
    <property type="nucleotide sequence ID" value="NZ_WWCX01000024.1"/>
</dbReference>
<keyword evidence="1" id="KW-0812">Transmembrane</keyword>
<evidence type="ECO:0000313" key="2">
    <source>
        <dbReference type="EMBL" id="MYM95287.1"/>
    </source>
</evidence>
<keyword evidence="1" id="KW-1133">Transmembrane helix</keyword>
<proteinExistence type="predicted"/>
<reference evidence="2" key="1">
    <citation type="submission" date="2019-12" db="EMBL/GenBank/DDBJ databases">
        <title>Novel species isolated from a subtropical stream in China.</title>
        <authorList>
            <person name="Lu H."/>
        </authorList>
    </citation>
    <scope>NUCLEOTIDE SEQUENCE [LARGE SCALE GENOMIC DNA]</scope>
    <source>
        <strain evidence="2">FT81W</strain>
    </source>
</reference>
<evidence type="ECO:0008006" key="4">
    <source>
        <dbReference type="Google" id="ProtNLM"/>
    </source>
</evidence>
<protein>
    <recommendedName>
        <fullName evidence="4">DUF1640 domain-containing protein</fullName>
    </recommendedName>
</protein>
<gene>
    <name evidence="2" type="ORF">GTP90_15585</name>
</gene>
<name>A0A845GRH7_9BURK</name>
<dbReference type="AlphaFoldDB" id="A0A845GRH7"/>
<evidence type="ECO:0000256" key="1">
    <source>
        <dbReference type="SAM" id="Phobius"/>
    </source>
</evidence>
<organism evidence="2 3">
    <name type="scientific">Duganella vulcania</name>
    <dbReference type="NCBI Taxonomy" id="2692166"/>
    <lineage>
        <taxon>Bacteria</taxon>
        <taxon>Pseudomonadati</taxon>
        <taxon>Pseudomonadota</taxon>
        <taxon>Betaproteobacteria</taxon>
        <taxon>Burkholderiales</taxon>
        <taxon>Oxalobacteraceae</taxon>
        <taxon>Telluria group</taxon>
        <taxon>Duganella</taxon>
    </lineage>
</organism>
<comment type="caution">
    <text evidence="2">The sequence shown here is derived from an EMBL/GenBank/DDBJ whole genome shotgun (WGS) entry which is preliminary data.</text>
</comment>
<dbReference type="EMBL" id="WWCX01000024">
    <property type="protein sequence ID" value="MYM95287.1"/>
    <property type="molecule type" value="Genomic_DNA"/>
</dbReference>
<sequence>MDEQITQLDRRLTSVEVEVASLVAEGAATRSQYATKEDLAKLEARVAIIQSNYATKEDLAALDNKLSGKIASLEGKVSGDIAALDRKVSGDIAALDSKQSGEISALRLQVAELEIRMVRWLVATGIAISSVVVAALKLWP</sequence>
<keyword evidence="1" id="KW-0472">Membrane</keyword>
<feature type="transmembrane region" description="Helical" evidence="1">
    <location>
        <begin position="117"/>
        <end position="139"/>
    </location>
</feature>
<accession>A0A845GRH7</accession>
<evidence type="ECO:0000313" key="3">
    <source>
        <dbReference type="Proteomes" id="UP000447355"/>
    </source>
</evidence>